<dbReference type="AlphaFoldDB" id="A0A1Z5IA37"/>
<keyword evidence="2 4" id="KW-0540">Nuclease</keyword>
<dbReference type="PANTHER" id="PTHR37294:SF1">
    <property type="entry name" value="3'-5' EXORIBONUCLEASE YHAM"/>
    <property type="match status" value="1"/>
</dbReference>
<protein>
    <submittedName>
        <fullName evidence="4">3'-5' exonuclease</fullName>
    </submittedName>
</protein>
<dbReference type="CDD" id="cd00077">
    <property type="entry name" value="HDc"/>
    <property type="match status" value="1"/>
</dbReference>
<dbReference type="GO" id="GO:0003676">
    <property type="term" value="F:nucleic acid binding"/>
    <property type="evidence" value="ECO:0007669"/>
    <property type="project" value="InterPro"/>
</dbReference>
<dbReference type="PANTHER" id="PTHR37294">
    <property type="entry name" value="3'-5' EXORIBONUCLEASE YHAM"/>
    <property type="match status" value="1"/>
</dbReference>
<keyword evidence="1" id="KW-0378">Hydrolase</keyword>
<dbReference type="PROSITE" id="PS51831">
    <property type="entry name" value="HD"/>
    <property type="match status" value="1"/>
</dbReference>
<dbReference type="CDD" id="cd04492">
    <property type="entry name" value="YhaM_OBF_like"/>
    <property type="match status" value="1"/>
</dbReference>
<dbReference type="SUPFAM" id="SSF109604">
    <property type="entry name" value="HD-domain/PDEase-like"/>
    <property type="match status" value="1"/>
</dbReference>
<dbReference type="GO" id="GO:0004527">
    <property type="term" value="F:exonuclease activity"/>
    <property type="evidence" value="ECO:0007669"/>
    <property type="project" value="UniProtKB-KW"/>
</dbReference>
<dbReference type="InterPro" id="IPR050798">
    <property type="entry name" value="YhaM_exoribonuc/phosphodiest"/>
</dbReference>
<dbReference type="Proteomes" id="UP000198374">
    <property type="component" value="Unassembled WGS sequence"/>
</dbReference>
<dbReference type="GO" id="GO:0031125">
    <property type="term" value="P:rRNA 3'-end processing"/>
    <property type="evidence" value="ECO:0007669"/>
    <property type="project" value="TreeGrafter"/>
</dbReference>
<evidence type="ECO:0000313" key="4">
    <source>
        <dbReference type="EMBL" id="GAW98410.1"/>
    </source>
</evidence>
<keyword evidence="5" id="KW-1185">Reference proteome</keyword>
<dbReference type="OrthoDB" id="9778453at2"/>
<feature type="domain" description="HD" evidence="3">
    <location>
        <begin position="161"/>
        <end position="282"/>
    </location>
</feature>
<dbReference type="Gene3D" id="1.10.3210.10">
    <property type="entry name" value="Hypothetical protein af1432"/>
    <property type="match status" value="1"/>
</dbReference>
<name>A0A1Z5IA37_9LACO</name>
<proteinExistence type="predicted"/>
<dbReference type="SMART" id="SM00471">
    <property type="entry name" value="HDc"/>
    <property type="match status" value="1"/>
</dbReference>
<dbReference type="InterPro" id="IPR012340">
    <property type="entry name" value="NA-bd_OB-fold"/>
</dbReference>
<dbReference type="Gene3D" id="2.40.50.140">
    <property type="entry name" value="Nucleic acid-binding proteins"/>
    <property type="match status" value="1"/>
</dbReference>
<dbReference type="InterPro" id="IPR004365">
    <property type="entry name" value="NA-bd_OB_tRNA"/>
</dbReference>
<dbReference type="Pfam" id="PF01336">
    <property type="entry name" value="tRNA_anti-codon"/>
    <property type="match status" value="1"/>
</dbReference>
<evidence type="ECO:0000256" key="2">
    <source>
        <dbReference type="ARBA" id="ARBA00022839"/>
    </source>
</evidence>
<accession>A0A1Z5IA37</accession>
<evidence type="ECO:0000256" key="1">
    <source>
        <dbReference type="ARBA" id="ARBA00022801"/>
    </source>
</evidence>
<organism evidence="4 5">
    <name type="scientific">Secundilactobacillus mixtipabuli</name>
    <dbReference type="NCBI Taxonomy" id="1435342"/>
    <lineage>
        <taxon>Bacteria</taxon>
        <taxon>Bacillati</taxon>
        <taxon>Bacillota</taxon>
        <taxon>Bacilli</taxon>
        <taxon>Lactobacillales</taxon>
        <taxon>Lactobacillaceae</taxon>
        <taxon>Secundilactobacillus</taxon>
    </lineage>
</organism>
<dbReference type="EMBL" id="BCMF01000002">
    <property type="protein sequence ID" value="GAW98410.1"/>
    <property type="molecule type" value="Genomic_DNA"/>
</dbReference>
<comment type="caution">
    <text evidence="4">The sequence shown here is derived from an EMBL/GenBank/DDBJ whole genome shotgun (WGS) entry which is preliminary data.</text>
</comment>
<dbReference type="Pfam" id="PF01966">
    <property type="entry name" value="HD"/>
    <property type="match status" value="1"/>
</dbReference>
<sequence length="325" mass="36447">MADKQLMAYAVGEQMNLMALLKNVSVRVAKNGKQYLDLTFEDQSGEITGKFWDASTADIERYQAGRVVRLAGKRENYQGSPQVKIGSLRLANADEPHDPSDFVVHAPMKASEMEDELNQVVFEITNQVWNRIVRFLIAKHRDAFFTYPAAKRNHHAFQGGLAYHTLSILRLAHSVVKQYPTLDAPLLYAGAILHDLGKVIELSGPVSTQYTVEGNLLGHISIVDGEIVSACNELKFDLNNENVVLLRHMILAHHGLLEYGSPVRPRLLEAEVLHQLDELDASIMMMTNAIEHTAPGEFGERLFAMDGRSFYRPNEPQIGEQDNQE</sequence>
<dbReference type="InterPro" id="IPR003607">
    <property type="entry name" value="HD/PDEase_dom"/>
</dbReference>
<gene>
    <name evidence="4" type="ORF">IWT30_00355</name>
</gene>
<dbReference type="InterPro" id="IPR006674">
    <property type="entry name" value="HD_domain"/>
</dbReference>
<keyword evidence="2 4" id="KW-0269">Exonuclease</keyword>
<evidence type="ECO:0000313" key="5">
    <source>
        <dbReference type="Proteomes" id="UP000198374"/>
    </source>
</evidence>
<reference evidence="4 5" key="1">
    <citation type="submission" date="2015-11" db="EMBL/GenBank/DDBJ databases">
        <title>Draft genome sequences of new species of the genus Lactobacillus isolated from orchardgrass silage.</title>
        <authorList>
            <person name="Tohno M."/>
            <person name="Tanizawa Y."/>
            <person name="Arita M."/>
        </authorList>
    </citation>
    <scope>NUCLEOTIDE SEQUENCE [LARGE SCALE GENOMIC DNA]</scope>
    <source>
        <strain evidence="4 5">IWT30</strain>
    </source>
</reference>
<dbReference type="RefSeq" id="WP_089108240.1">
    <property type="nucleotide sequence ID" value="NZ_BCMF01000002.1"/>
</dbReference>
<evidence type="ECO:0000259" key="3">
    <source>
        <dbReference type="PROSITE" id="PS51831"/>
    </source>
</evidence>
<dbReference type="FunFam" id="1.10.3210.10:FF:000008">
    <property type="entry name" value="3'-5' exoribonuclease YhaM"/>
    <property type="match status" value="1"/>
</dbReference>